<dbReference type="Proteomes" id="UP000016860">
    <property type="component" value="Unassembled WGS sequence"/>
</dbReference>
<organism evidence="1 2">
    <name type="scientific">Ruminiclostridium papyrosolvens C7</name>
    <dbReference type="NCBI Taxonomy" id="1330534"/>
    <lineage>
        <taxon>Bacteria</taxon>
        <taxon>Bacillati</taxon>
        <taxon>Bacillota</taxon>
        <taxon>Clostridia</taxon>
        <taxon>Eubacteriales</taxon>
        <taxon>Oscillospiraceae</taxon>
        <taxon>Ruminiclostridium</taxon>
    </lineage>
</organism>
<sequence length="30" mass="3643">MDSIYKLKLEEILKKFSQSPKYLVRMKLLV</sequence>
<proteinExistence type="predicted"/>
<protein>
    <submittedName>
        <fullName evidence="1">Uncharacterized protein</fullName>
    </submittedName>
</protein>
<accession>U4R1H5</accession>
<dbReference type="AlphaFoldDB" id="U4R1H5"/>
<dbReference type="EMBL" id="ATAY01000063">
    <property type="protein sequence ID" value="EPR10525.1"/>
    <property type="molecule type" value="Genomic_DNA"/>
</dbReference>
<dbReference type="STRING" id="1330534.L323_13115"/>
<name>U4R1H5_9FIRM</name>
<reference evidence="1 2" key="1">
    <citation type="journal article" date="2013" name="Genome Announc.">
        <title>Draft Genome Sequence of the Cellulolytic Bacterium Clostridium papyrosolvens C7 (ATCC 700395).</title>
        <authorList>
            <person name="Zepeda V."/>
            <person name="Dassa B."/>
            <person name="Borovok I."/>
            <person name="Lamed R."/>
            <person name="Bayer E.A."/>
            <person name="Cate J.H."/>
        </authorList>
    </citation>
    <scope>NUCLEOTIDE SEQUENCE [LARGE SCALE GENOMIC DNA]</scope>
    <source>
        <strain evidence="1 2">C7</strain>
    </source>
</reference>
<evidence type="ECO:0000313" key="2">
    <source>
        <dbReference type="Proteomes" id="UP000016860"/>
    </source>
</evidence>
<evidence type="ECO:0000313" key="1">
    <source>
        <dbReference type="EMBL" id="EPR10525.1"/>
    </source>
</evidence>
<comment type="caution">
    <text evidence="1">The sequence shown here is derived from an EMBL/GenBank/DDBJ whole genome shotgun (WGS) entry which is preliminary data.</text>
</comment>
<gene>
    <name evidence="1" type="ORF">L323_13115</name>
</gene>